<sequence length="498" mass="55485">MALEDAEDSGNRRPSVFDSSSRPPRNSTRESLRRGRTPFKTKTKRSALQQCWDAYCTTSGLHGVSYFVGDDKSRFERVLWMVCVVLCFGLSGLQIYEVYARWDSSPPILSISSSTPARDVPFPAVSICPRNTSSKFGLSLCGRGLAPKDCLRKLILATPPLKELVQDLSWNGVSLDGGAMARVLADDGFCYTFNMMDPADIFTEAAEQHVKASSRVPAVHWSLEGGYTAQSSWTTFPRRAMGSTIRSGLYMTLRGKGLVKVVLHTPLDLPIVTLSSDYVFRTKETKPHVNSPQLATFFPFPGEEAVVTVTPTMTAASYTLLGIAPETRNCYFPTERRLAFFTVYTQRNCELECLANMTARVCGCAAIYMPRSKHQSVCQSRACYETVTKGDDHADCGCLPECSSIGYDSRVSHYSWQREHDRVDAQTDGLDQWTGLSRISIQIKDTTFTAVERSHLYSRPEFLADVGGLLGIFSGFSIISIVEVVFHMLIQWFCYVFK</sequence>
<keyword evidence="6 14" id="KW-1133">Transmembrane helix</keyword>
<dbReference type="PANTHER" id="PTHR11690:SF288">
    <property type="entry name" value="AMILORIDE-SENSITIVE NA+ CHANNEL-RELATED"/>
    <property type="match status" value="1"/>
</dbReference>
<keyword evidence="11 12" id="KW-0407">Ion channel</keyword>
<feature type="transmembrane region" description="Helical" evidence="14">
    <location>
        <begin position="469"/>
        <end position="497"/>
    </location>
</feature>
<evidence type="ECO:0000313" key="15">
    <source>
        <dbReference type="Proteomes" id="UP000515158"/>
    </source>
</evidence>
<dbReference type="Gene3D" id="1.10.287.770">
    <property type="entry name" value="YojJ-like"/>
    <property type="match status" value="1"/>
</dbReference>
<evidence type="ECO:0000256" key="10">
    <source>
        <dbReference type="ARBA" id="ARBA00023201"/>
    </source>
</evidence>
<evidence type="ECO:0000256" key="14">
    <source>
        <dbReference type="SAM" id="Phobius"/>
    </source>
</evidence>
<keyword evidence="8 12" id="KW-0406">Ion transport</keyword>
<dbReference type="KEGG" id="tpal:117654378"/>
<dbReference type="InterPro" id="IPR001873">
    <property type="entry name" value="ENaC"/>
</dbReference>
<accession>A0A6P9AEX3</accession>
<evidence type="ECO:0000313" key="16">
    <source>
        <dbReference type="RefSeq" id="XP_034256872.1"/>
    </source>
</evidence>
<dbReference type="InParanoid" id="A0A6P9AEX3"/>
<gene>
    <name evidence="16" type="primary">LOC117654378</name>
</gene>
<keyword evidence="9 14" id="KW-0472">Membrane</keyword>
<dbReference type="GeneID" id="117654378"/>
<evidence type="ECO:0000256" key="13">
    <source>
        <dbReference type="SAM" id="MobiDB-lite"/>
    </source>
</evidence>
<dbReference type="Proteomes" id="UP000515158">
    <property type="component" value="Unplaced"/>
</dbReference>
<dbReference type="OrthoDB" id="6021021at2759"/>
<dbReference type="GO" id="GO:0005886">
    <property type="term" value="C:plasma membrane"/>
    <property type="evidence" value="ECO:0007669"/>
    <property type="project" value="TreeGrafter"/>
</dbReference>
<keyword evidence="3 12" id="KW-0813">Transport</keyword>
<keyword evidence="10 12" id="KW-0739">Sodium transport</keyword>
<dbReference type="PRINTS" id="PR01078">
    <property type="entry name" value="AMINACHANNEL"/>
</dbReference>
<dbReference type="AlphaFoldDB" id="A0A6P9AEX3"/>
<keyword evidence="7" id="KW-0915">Sodium</keyword>
<evidence type="ECO:0000256" key="5">
    <source>
        <dbReference type="ARBA" id="ARBA00022692"/>
    </source>
</evidence>
<feature type="compositionally biased region" description="Polar residues" evidence="13">
    <location>
        <begin position="17"/>
        <end position="26"/>
    </location>
</feature>
<evidence type="ECO:0000256" key="11">
    <source>
        <dbReference type="ARBA" id="ARBA00023303"/>
    </source>
</evidence>
<feature type="region of interest" description="Disordered" evidence="13">
    <location>
        <begin position="1"/>
        <end position="42"/>
    </location>
</feature>
<evidence type="ECO:0000256" key="3">
    <source>
        <dbReference type="ARBA" id="ARBA00022448"/>
    </source>
</evidence>
<keyword evidence="15" id="KW-1185">Reference proteome</keyword>
<dbReference type="RefSeq" id="XP_034256872.1">
    <property type="nucleotide sequence ID" value="XM_034400981.1"/>
</dbReference>
<evidence type="ECO:0000256" key="6">
    <source>
        <dbReference type="ARBA" id="ARBA00022989"/>
    </source>
</evidence>
<name>A0A6P9AEX3_THRPL</name>
<evidence type="ECO:0000256" key="4">
    <source>
        <dbReference type="ARBA" id="ARBA00022461"/>
    </source>
</evidence>
<evidence type="ECO:0000256" key="7">
    <source>
        <dbReference type="ARBA" id="ARBA00023053"/>
    </source>
</evidence>
<evidence type="ECO:0000256" key="12">
    <source>
        <dbReference type="RuleBase" id="RU000679"/>
    </source>
</evidence>
<comment type="similarity">
    <text evidence="2 12">Belongs to the amiloride-sensitive sodium channel (TC 1.A.6) family.</text>
</comment>
<organism evidence="16">
    <name type="scientific">Thrips palmi</name>
    <name type="common">Melon thrips</name>
    <dbReference type="NCBI Taxonomy" id="161013"/>
    <lineage>
        <taxon>Eukaryota</taxon>
        <taxon>Metazoa</taxon>
        <taxon>Ecdysozoa</taxon>
        <taxon>Arthropoda</taxon>
        <taxon>Hexapoda</taxon>
        <taxon>Insecta</taxon>
        <taxon>Pterygota</taxon>
        <taxon>Neoptera</taxon>
        <taxon>Paraneoptera</taxon>
        <taxon>Thysanoptera</taxon>
        <taxon>Terebrantia</taxon>
        <taxon>Thripoidea</taxon>
        <taxon>Thripidae</taxon>
        <taxon>Thrips</taxon>
    </lineage>
</organism>
<dbReference type="Pfam" id="PF00858">
    <property type="entry name" value="ASC"/>
    <property type="match status" value="2"/>
</dbReference>
<proteinExistence type="inferred from homology"/>
<keyword evidence="4 12" id="KW-0894">Sodium channel</keyword>
<comment type="subcellular location">
    <subcellularLocation>
        <location evidence="1">Membrane</location>
        <topology evidence="1">Multi-pass membrane protein</topology>
    </subcellularLocation>
</comment>
<dbReference type="GO" id="GO:0015280">
    <property type="term" value="F:ligand-gated sodium channel activity"/>
    <property type="evidence" value="ECO:0007669"/>
    <property type="project" value="TreeGrafter"/>
</dbReference>
<evidence type="ECO:0000256" key="8">
    <source>
        <dbReference type="ARBA" id="ARBA00023065"/>
    </source>
</evidence>
<evidence type="ECO:0000256" key="9">
    <source>
        <dbReference type="ARBA" id="ARBA00023136"/>
    </source>
</evidence>
<protein>
    <submittedName>
        <fullName evidence="16">Pickpocket protein 28-like</fullName>
    </submittedName>
</protein>
<evidence type="ECO:0000256" key="1">
    <source>
        <dbReference type="ARBA" id="ARBA00004141"/>
    </source>
</evidence>
<evidence type="ECO:0000256" key="2">
    <source>
        <dbReference type="ARBA" id="ARBA00007193"/>
    </source>
</evidence>
<dbReference type="PANTHER" id="PTHR11690">
    <property type="entry name" value="AMILORIDE-SENSITIVE SODIUM CHANNEL-RELATED"/>
    <property type="match status" value="1"/>
</dbReference>
<keyword evidence="5 12" id="KW-0812">Transmembrane</keyword>
<reference evidence="16" key="1">
    <citation type="submission" date="2025-08" db="UniProtKB">
        <authorList>
            <consortium name="RefSeq"/>
        </authorList>
    </citation>
    <scope>IDENTIFICATION</scope>
    <source>
        <tissue evidence="16">Total insect</tissue>
    </source>
</reference>
<dbReference type="Gene3D" id="1.10.287.820">
    <property type="entry name" value="Acid-sensing ion channel domain"/>
    <property type="match status" value="1"/>
</dbReference>